<organism evidence="1">
    <name type="scientific">marine metagenome</name>
    <dbReference type="NCBI Taxonomy" id="408172"/>
    <lineage>
        <taxon>unclassified sequences</taxon>
        <taxon>metagenomes</taxon>
        <taxon>ecological metagenomes</taxon>
    </lineage>
</organism>
<dbReference type="EMBL" id="UINC01000221">
    <property type="protein sequence ID" value="SUZ51390.1"/>
    <property type="molecule type" value="Genomic_DNA"/>
</dbReference>
<reference evidence="1" key="1">
    <citation type="submission" date="2018-05" db="EMBL/GenBank/DDBJ databases">
        <authorList>
            <person name="Lanie J.A."/>
            <person name="Ng W.-L."/>
            <person name="Kazmierczak K.M."/>
            <person name="Andrzejewski T.M."/>
            <person name="Davidsen T.M."/>
            <person name="Wayne K.J."/>
            <person name="Tettelin H."/>
            <person name="Glass J.I."/>
            <person name="Rusch D."/>
            <person name="Podicherti R."/>
            <person name="Tsui H.-C.T."/>
            <person name="Winkler M.E."/>
        </authorList>
    </citation>
    <scope>NUCLEOTIDE SEQUENCE</scope>
</reference>
<proteinExistence type="predicted"/>
<evidence type="ECO:0008006" key="2">
    <source>
        <dbReference type="Google" id="ProtNLM"/>
    </source>
</evidence>
<dbReference type="InterPro" id="IPR052341">
    <property type="entry name" value="LOG_family_nucleotidases"/>
</dbReference>
<dbReference type="InterPro" id="IPR041164">
    <property type="entry name" value="LDcluster4"/>
</dbReference>
<accession>A0A381N9U8</accession>
<sequence length="164" mass="16676">MIISVIGSSNPATREHVDMAEEVGRELALRDIMVVCGGLSGIMEAVCRGAKSEGGTTIGILPGRAAAEANSYVDIPIVTSMGYSRNVIVVHTGQAVIAVGGAYGTLSEIGHALSDGIPVIGLKTWPLTTNGDGIDIAGAIIQAESPLDAVDKALAAVASSNHNR</sequence>
<dbReference type="Gene3D" id="3.40.50.450">
    <property type="match status" value="1"/>
</dbReference>
<name>A0A381N9U8_9ZZZZ</name>
<dbReference type="InterPro" id="IPR005268">
    <property type="entry name" value="CHP00725"/>
</dbReference>
<dbReference type="AlphaFoldDB" id="A0A381N9U8"/>
<dbReference type="SUPFAM" id="SSF102405">
    <property type="entry name" value="MCP/YpsA-like"/>
    <property type="match status" value="1"/>
</dbReference>
<protein>
    <recommendedName>
        <fullName evidence="2">TIGR00725 family protein</fullName>
    </recommendedName>
</protein>
<dbReference type="Pfam" id="PF18306">
    <property type="entry name" value="LDcluster4"/>
    <property type="match status" value="1"/>
</dbReference>
<gene>
    <name evidence="1" type="ORF">METZ01_LOCUS4244</name>
</gene>
<evidence type="ECO:0000313" key="1">
    <source>
        <dbReference type="EMBL" id="SUZ51390.1"/>
    </source>
</evidence>
<dbReference type="PANTHER" id="PTHR43393:SF3">
    <property type="entry name" value="LYSINE DECARBOXYLASE-LIKE PROTEIN"/>
    <property type="match status" value="1"/>
</dbReference>
<dbReference type="PANTHER" id="PTHR43393">
    <property type="entry name" value="CYTOKININ RIBOSIDE 5'-MONOPHOSPHATE PHOSPHORIBOHYDROLASE"/>
    <property type="match status" value="1"/>
</dbReference>
<dbReference type="GO" id="GO:0005829">
    <property type="term" value="C:cytosol"/>
    <property type="evidence" value="ECO:0007669"/>
    <property type="project" value="TreeGrafter"/>
</dbReference>
<dbReference type="NCBIfam" id="TIGR00725">
    <property type="entry name" value="TIGR00725 family protein"/>
    <property type="match status" value="1"/>
</dbReference>